<feature type="transmembrane region" description="Helical" evidence="7">
    <location>
        <begin position="86"/>
        <end position="110"/>
    </location>
</feature>
<feature type="transmembrane region" description="Helical" evidence="7">
    <location>
        <begin position="180"/>
        <end position="200"/>
    </location>
</feature>
<comment type="subcellular location">
    <subcellularLocation>
        <location evidence="1">Cell membrane</location>
        <topology evidence="1">Multi-pass membrane protein</topology>
    </subcellularLocation>
</comment>
<dbReference type="GO" id="GO:0022857">
    <property type="term" value="F:transmembrane transporter activity"/>
    <property type="evidence" value="ECO:0007669"/>
    <property type="project" value="InterPro"/>
</dbReference>
<dbReference type="FunFam" id="1.20.1720.10:FF:000004">
    <property type="entry name" value="EmrB/QacA family drug resistance transporter"/>
    <property type="match status" value="1"/>
</dbReference>
<evidence type="ECO:0000256" key="6">
    <source>
        <dbReference type="ARBA" id="ARBA00023136"/>
    </source>
</evidence>
<dbReference type="InterPro" id="IPR020846">
    <property type="entry name" value="MFS_dom"/>
</dbReference>
<keyword evidence="3" id="KW-1003">Cell membrane</keyword>
<dbReference type="GO" id="GO:0005886">
    <property type="term" value="C:plasma membrane"/>
    <property type="evidence" value="ECO:0007669"/>
    <property type="project" value="UniProtKB-SubCell"/>
</dbReference>
<gene>
    <name evidence="9" type="ORF">UFOPK3837_00616</name>
</gene>
<feature type="transmembrane region" description="Helical" evidence="7">
    <location>
        <begin position="20"/>
        <end position="43"/>
    </location>
</feature>
<dbReference type="InterPro" id="IPR011701">
    <property type="entry name" value="MFS"/>
</dbReference>
<organism evidence="9">
    <name type="scientific">freshwater metagenome</name>
    <dbReference type="NCBI Taxonomy" id="449393"/>
    <lineage>
        <taxon>unclassified sequences</taxon>
        <taxon>metagenomes</taxon>
        <taxon>ecological metagenomes</taxon>
    </lineage>
</organism>
<feature type="transmembrane region" description="Helical" evidence="7">
    <location>
        <begin position="516"/>
        <end position="537"/>
    </location>
</feature>
<dbReference type="CDD" id="cd17502">
    <property type="entry name" value="MFS_Azr1_MDR_like"/>
    <property type="match status" value="1"/>
</dbReference>
<feature type="transmembrane region" description="Helical" evidence="7">
    <location>
        <begin position="371"/>
        <end position="392"/>
    </location>
</feature>
<feature type="transmembrane region" description="Helical" evidence="7">
    <location>
        <begin position="212"/>
        <end position="230"/>
    </location>
</feature>
<reference evidence="9" key="1">
    <citation type="submission" date="2020-05" db="EMBL/GenBank/DDBJ databases">
        <authorList>
            <person name="Chiriac C."/>
            <person name="Salcher M."/>
            <person name="Ghai R."/>
            <person name="Kavagutti S V."/>
        </authorList>
    </citation>
    <scope>NUCLEOTIDE SEQUENCE</scope>
</reference>
<feature type="transmembrane region" description="Helical" evidence="7">
    <location>
        <begin position="116"/>
        <end position="135"/>
    </location>
</feature>
<sequence>MSSGAKKPVAGQMSHKEILLVLIGLMAGMFLSALDQSVVGTAMRTISDDLKGLELQAWVTTAYLITSTIVTPIYGKLGDIFGRRRLFLIAISIFVFGSLLSAFATTMYQLAAFRAVQGLGAGGLFALAITILSDIASPRERARYQGYILAVFATSSVLGPVIGGLFAGAGQILGVAGWKYIFLINVPLGALALFLVWKFLHVPHTPVKHRIDWLGAITIVIGVVPMLLVAENGRDWGWGSALAIAMYVTSAVGITAFIFAERAAGVEAILPLKLFANRTFTLTTILGVIVGVGMFGGMMTLPLLLQIVNGVTPTQSGFLMLPMVLGMMSATLVSGQVTSRTGKYKIFMVLGTGMLMSGYISLFNYHYDTPIWVMSLSMVVIGMGLGQLMQTLTLAAQNSVPASDIGVATSSTMFFRQMGGTLGVAVFISILFNRLPDAIKTSLANKDVQAGLQAASTDQALSLKDQGMANGLYMASQHPDVPMPTGGPSLSTDSSFLTGLDPRIARPFLDGFANSAVLVFASAASVVAIAFVLSWIIKVPALRTKSASEEAAADAAAGH</sequence>
<feature type="transmembrane region" description="Helical" evidence="7">
    <location>
        <begin position="280"/>
        <end position="305"/>
    </location>
</feature>
<proteinExistence type="predicted"/>
<feature type="transmembrane region" description="Helical" evidence="7">
    <location>
        <begin position="147"/>
        <end position="168"/>
    </location>
</feature>
<evidence type="ECO:0000256" key="4">
    <source>
        <dbReference type="ARBA" id="ARBA00022692"/>
    </source>
</evidence>
<dbReference type="PANTHER" id="PTHR23501:SF197">
    <property type="entry name" value="COMD"/>
    <property type="match status" value="1"/>
</dbReference>
<feature type="transmembrane region" description="Helical" evidence="7">
    <location>
        <begin position="55"/>
        <end position="74"/>
    </location>
</feature>
<keyword evidence="6 7" id="KW-0472">Membrane</keyword>
<dbReference type="InterPro" id="IPR004638">
    <property type="entry name" value="EmrB-like"/>
</dbReference>
<dbReference type="AlphaFoldDB" id="A0A6J7KEG7"/>
<dbReference type="Gene3D" id="1.20.1720.10">
    <property type="entry name" value="Multidrug resistance protein D"/>
    <property type="match status" value="1"/>
</dbReference>
<evidence type="ECO:0000256" key="2">
    <source>
        <dbReference type="ARBA" id="ARBA00022448"/>
    </source>
</evidence>
<feature type="transmembrane region" description="Helical" evidence="7">
    <location>
        <begin position="236"/>
        <end position="259"/>
    </location>
</feature>
<keyword evidence="4 7" id="KW-0812">Transmembrane</keyword>
<evidence type="ECO:0000259" key="8">
    <source>
        <dbReference type="PROSITE" id="PS50850"/>
    </source>
</evidence>
<evidence type="ECO:0000256" key="7">
    <source>
        <dbReference type="SAM" id="Phobius"/>
    </source>
</evidence>
<keyword evidence="5 7" id="KW-1133">Transmembrane helix</keyword>
<keyword evidence="2" id="KW-0813">Transport</keyword>
<evidence type="ECO:0000313" key="9">
    <source>
        <dbReference type="EMBL" id="CAB4953975.1"/>
    </source>
</evidence>
<dbReference type="NCBIfam" id="TIGR00711">
    <property type="entry name" value="efflux_EmrB"/>
    <property type="match status" value="1"/>
</dbReference>
<accession>A0A6J7KEG7</accession>
<feature type="transmembrane region" description="Helical" evidence="7">
    <location>
        <begin position="413"/>
        <end position="432"/>
    </location>
</feature>
<dbReference type="EMBL" id="CAFBNO010000020">
    <property type="protein sequence ID" value="CAB4953975.1"/>
    <property type="molecule type" value="Genomic_DNA"/>
</dbReference>
<dbReference type="Pfam" id="PF07690">
    <property type="entry name" value="MFS_1"/>
    <property type="match status" value="1"/>
</dbReference>
<name>A0A6J7KEG7_9ZZZZ</name>
<evidence type="ECO:0000256" key="5">
    <source>
        <dbReference type="ARBA" id="ARBA00022989"/>
    </source>
</evidence>
<protein>
    <submittedName>
        <fullName evidence="9">Unannotated protein</fullName>
    </submittedName>
</protein>
<evidence type="ECO:0000256" key="1">
    <source>
        <dbReference type="ARBA" id="ARBA00004651"/>
    </source>
</evidence>
<dbReference type="PRINTS" id="PR01036">
    <property type="entry name" value="TCRTETB"/>
</dbReference>
<feature type="transmembrane region" description="Helical" evidence="7">
    <location>
        <begin position="317"/>
        <end position="334"/>
    </location>
</feature>
<dbReference type="PANTHER" id="PTHR23501">
    <property type="entry name" value="MAJOR FACILITATOR SUPERFAMILY"/>
    <property type="match status" value="1"/>
</dbReference>
<feature type="domain" description="Major facilitator superfamily (MFS) profile" evidence="8">
    <location>
        <begin position="21"/>
        <end position="542"/>
    </location>
</feature>
<dbReference type="InterPro" id="IPR036259">
    <property type="entry name" value="MFS_trans_sf"/>
</dbReference>
<dbReference type="SUPFAM" id="SSF103473">
    <property type="entry name" value="MFS general substrate transporter"/>
    <property type="match status" value="1"/>
</dbReference>
<dbReference type="PROSITE" id="PS50850">
    <property type="entry name" value="MFS"/>
    <property type="match status" value="1"/>
</dbReference>
<evidence type="ECO:0000256" key="3">
    <source>
        <dbReference type="ARBA" id="ARBA00022475"/>
    </source>
</evidence>
<feature type="transmembrane region" description="Helical" evidence="7">
    <location>
        <begin position="346"/>
        <end position="365"/>
    </location>
</feature>
<dbReference type="Gene3D" id="1.20.1250.20">
    <property type="entry name" value="MFS general substrate transporter like domains"/>
    <property type="match status" value="1"/>
</dbReference>